<evidence type="ECO:0000313" key="10">
    <source>
        <dbReference type="Proteomes" id="UP000559626"/>
    </source>
</evidence>
<dbReference type="PANTHER" id="PTHR33908">
    <property type="entry name" value="MANNOSYLTRANSFERASE YKCB-RELATED"/>
    <property type="match status" value="1"/>
</dbReference>
<keyword evidence="2" id="KW-1003">Cell membrane</keyword>
<dbReference type="GO" id="GO:0016763">
    <property type="term" value="F:pentosyltransferase activity"/>
    <property type="evidence" value="ECO:0007669"/>
    <property type="project" value="TreeGrafter"/>
</dbReference>
<feature type="transmembrane region" description="Helical" evidence="8">
    <location>
        <begin position="240"/>
        <end position="264"/>
    </location>
</feature>
<comment type="caution">
    <text evidence="9">The sequence shown here is derived from an EMBL/GenBank/DDBJ whole genome shotgun (WGS) entry which is preliminary data.</text>
</comment>
<feature type="transmembrane region" description="Helical" evidence="8">
    <location>
        <begin position="174"/>
        <end position="191"/>
    </location>
</feature>
<dbReference type="InterPro" id="IPR050297">
    <property type="entry name" value="LipidA_mod_glycosyltrf_83"/>
</dbReference>
<feature type="transmembrane region" description="Helical" evidence="8">
    <location>
        <begin position="406"/>
        <end position="427"/>
    </location>
</feature>
<feature type="transmembrane region" description="Helical" evidence="8">
    <location>
        <begin position="305"/>
        <end position="328"/>
    </location>
</feature>
<organism evidence="9 10">
    <name type="scientific">Hymenobacter polaris</name>
    <dbReference type="NCBI Taxonomy" id="2682546"/>
    <lineage>
        <taxon>Bacteria</taxon>
        <taxon>Pseudomonadati</taxon>
        <taxon>Bacteroidota</taxon>
        <taxon>Cytophagia</taxon>
        <taxon>Cytophagales</taxon>
        <taxon>Hymenobacteraceae</taxon>
        <taxon>Hymenobacter</taxon>
    </lineage>
</organism>
<evidence type="ECO:0000256" key="4">
    <source>
        <dbReference type="ARBA" id="ARBA00022679"/>
    </source>
</evidence>
<evidence type="ECO:0000256" key="2">
    <source>
        <dbReference type="ARBA" id="ARBA00022475"/>
    </source>
</evidence>
<dbReference type="AlphaFoldDB" id="A0A7Y0AHG0"/>
<comment type="subcellular location">
    <subcellularLocation>
        <location evidence="1">Cell membrane</location>
        <topology evidence="1">Multi-pass membrane protein</topology>
    </subcellularLocation>
</comment>
<evidence type="ECO:0000313" key="9">
    <source>
        <dbReference type="EMBL" id="NML67431.1"/>
    </source>
</evidence>
<feature type="transmembrane region" description="Helical" evidence="8">
    <location>
        <begin position="348"/>
        <end position="369"/>
    </location>
</feature>
<keyword evidence="3" id="KW-0328">Glycosyltransferase</keyword>
<gene>
    <name evidence="9" type="ORF">HHL22_19690</name>
</gene>
<evidence type="ECO:0008006" key="11">
    <source>
        <dbReference type="Google" id="ProtNLM"/>
    </source>
</evidence>
<feature type="transmembrane region" description="Helical" evidence="8">
    <location>
        <begin position="203"/>
        <end position="228"/>
    </location>
</feature>
<reference evidence="9 10" key="1">
    <citation type="submission" date="2020-04" db="EMBL/GenBank/DDBJ databases">
        <title>Hymenobacter polaris sp. nov., isolated from Arctic soil.</title>
        <authorList>
            <person name="Dahal R.H."/>
        </authorList>
    </citation>
    <scope>NUCLEOTIDE SEQUENCE [LARGE SCALE GENOMIC DNA]</scope>
    <source>
        <strain evidence="9 10">RP-2-7</strain>
    </source>
</reference>
<keyword evidence="10" id="KW-1185">Reference proteome</keyword>
<dbReference type="RefSeq" id="WP_169533098.1">
    <property type="nucleotide sequence ID" value="NZ_JABBGH010000003.1"/>
</dbReference>
<evidence type="ECO:0000256" key="5">
    <source>
        <dbReference type="ARBA" id="ARBA00022692"/>
    </source>
</evidence>
<evidence type="ECO:0000256" key="7">
    <source>
        <dbReference type="ARBA" id="ARBA00023136"/>
    </source>
</evidence>
<feature type="transmembrane region" description="Helical" evidence="8">
    <location>
        <begin position="375"/>
        <end position="394"/>
    </location>
</feature>
<sequence>MPTLAQRLLPDRYRCLSITVFFAVVLALGFGVLRDFSMPGDEEIQRVTGEVSLLYIFQKLPTGLQQRLLPPHAASLIAQKGKSVQLRHWRDRDYGVAFELPAAALEQLLRLRELRAIFLMRHVLNFLVCFAGFVAFYTLAARRFASWRLGLLGTLLLVLSPRLFGDNFYNSKDAVFLALFTLAVAAAVPFIERPTGRRALGAALAGALAIDVRLMGMLVPAATLAFIAWRTLGGHYRGQLRLPLLLGAYLVALMGLVVLGWPFLWEAPLANFMVAWRNMSHFRASGALLYQGHLVRADQLPWHYALVWIGITVPLVYLLFFGIGTLGVAGSLVRRRAPCAHAAAWQDLLFLGLALAPLATVIVLHSVLYNGWRQLYFLYPMLLLVALRGLVAAWHWQPPQGLGRRYWQPALALGVATSLAVVAGRMARLHPLETLYFNTLAPTPVERYYETDYWSLGLRGGLEWVLAHDSRPLIRVASNTGYPVVLGRQLLPPAGQARLVLADSAAQADYYFNAAAYAFPLPVPYRQRIHTLWADNVRVLDIYKHP</sequence>
<dbReference type="Proteomes" id="UP000559626">
    <property type="component" value="Unassembled WGS sequence"/>
</dbReference>
<keyword evidence="4" id="KW-0808">Transferase</keyword>
<feature type="transmembrane region" description="Helical" evidence="8">
    <location>
        <begin position="145"/>
        <end position="165"/>
    </location>
</feature>
<feature type="transmembrane region" description="Helical" evidence="8">
    <location>
        <begin position="118"/>
        <end position="139"/>
    </location>
</feature>
<feature type="transmembrane region" description="Helical" evidence="8">
    <location>
        <begin position="16"/>
        <end position="36"/>
    </location>
</feature>
<keyword evidence="7 8" id="KW-0472">Membrane</keyword>
<accession>A0A7Y0AHG0</accession>
<proteinExistence type="predicted"/>
<dbReference type="EMBL" id="JABBGH010000003">
    <property type="protein sequence ID" value="NML67431.1"/>
    <property type="molecule type" value="Genomic_DNA"/>
</dbReference>
<dbReference type="PANTHER" id="PTHR33908:SF11">
    <property type="entry name" value="MEMBRANE PROTEIN"/>
    <property type="match status" value="1"/>
</dbReference>
<name>A0A7Y0AHG0_9BACT</name>
<evidence type="ECO:0000256" key="8">
    <source>
        <dbReference type="SAM" id="Phobius"/>
    </source>
</evidence>
<keyword evidence="5 8" id="KW-0812">Transmembrane</keyword>
<evidence type="ECO:0000256" key="1">
    <source>
        <dbReference type="ARBA" id="ARBA00004651"/>
    </source>
</evidence>
<dbReference type="GO" id="GO:0009103">
    <property type="term" value="P:lipopolysaccharide biosynthetic process"/>
    <property type="evidence" value="ECO:0007669"/>
    <property type="project" value="UniProtKB-ARBA"/>
</dbReference>
<evidence type="ECO:0000256" key="3">
    <source>
        <dbReference type="ARBA" id="ARBA00022676"/>
    </source>
</evidence>
<protein>
    <recommendedName>
        <fullName evidence="11">Glycosyltransferase RgtA/B/C/D-like domain-containing protein</fullName>
    </recommendedName>
</protein>
<keyword evidence="6 8" id="KW-1133">Transmembrane helix</keyword>
<dbReference type="GO" id="GO:0005886">
    <property type="term" value="C:plasma membrane"/>
    <property type="evidence" value="ECO:0007669"/>
    <property type="project" value="UniProtKB-SubCell"/>
</dbReference>
<evidence type="ECO:0000256" key="6">
    <source>
        <dbReference type="ARBA" id="ARBA00022989"/>
    </source>
</evidence>